<dbReference type="InterPro" id="IPR036373">
    <property type="entry name" value="Ribosomal_bL17_sf"/>
</dbReference>
<organism evidence="5">
    <name type="scientific">bioreactor metagenome</name>
    <dbReference type="NCBI Taxonomy" id="1076179"/>
    <lineage>
        <taxon>unclassified sequences</taxon>
        <taxon>metagenomes</taxon>
        <taxon>ecological metagenomes</taxon>
    </lineage>
</organism>
<evidence type="ECO:0000256" key="3">
    <source>
        <dbReference type="ARBA" id="ARBA00023274"/>
    </source>
</evidence>
<sequence length="155" mass="17788">MKHRVFGKKLGRNYNERKALFNSLTKAMFINGSMNTTKARAQAIVSTIESLSNTIMVKPELIAKRELFKVLQNQIWVNNVVAKFKEVFAGQTSNFTKITLVKRRFGDDSLIVNLSFVKPIKFDIKKEVKVEPKKENKKSVKKEAKAKKVVKKETK</sequence>
<dbReference type="PANTHER" id="PTHR14413">
    <property type="entry name" value="RIBOSOMAL PROTEIN L17"/>
    <property type="match status" value="1"/>
</dbReference>
<evidence type="ECO:0000256" key="1">
    <source>
        <dbReference type="ARBA" id="ARBA00008777"/>
    </source>
</evidence>
<keyword evidence="3" id="KW-0687">Ribonucleoprotein</keyword>
<dbReference type="SUPFAM" id="SSF64263">
    <property type="entry name" value="Prokaryotic ribosomal protein L17"/>
    <property type="match status" value="1"/>
</dbReference>
<dbReference type="GO" id="GO:0006412">
    <property type="term" value="P:translation"/>
    <property type="evidence" value="ECO:0007669"/>
    <property type="project" value="InterPro"/>
</dbReference>
<dbReference type="Gene3D" id="3.90.1030.10">
    <property type="entry name" value="Ribosomal protein L17"/>
    <property type="match status" value="1"/>
</dbReference>
<feature type="compositionally biased region" description="Basic residues" evidence="4">
    <location>
        <begin position="144"/>
        <end position="155"/>
    </location>
</feature>
<dbReference type="Pfam" id="PF01196">
    <property type="entry name" value="Ribosomal_L17"/>
    <property type="match status" value="1"/>
</dbReference>
<feature type="region of interest" description="Disordered" evidence="4">
    <location>
        <begin position="133"/>
        <end position="155"/>
    </location>
</feature>
<accession>A0A645CHD3</accession>
<dbReference type="InterPro" id="IPR000456">
    <property type="entry name" value="Ribosomal_bL17"/>
</dbReference>
<feature type="compositionally biased region" description="Basic and acidic residues" evidence="4">
    <location>
        <begin position="133"/>
        <end position="143"/>
    </location>
</feature>
<comment type="caution">
    <text evidence="5">The sequence shown here is derived from an EMBL/GenBank/DDBJ whole genome shotgun (WGS) entry which is preliminary data.</text>
</comment>
<evidence type="ECO:0000256" key="4">
    <source>
        <dbReference type="SAM" id="MobiDB-lite"/>
    </source>
</evidence>
<comment type="similarity">
    <text evidence="1">Belongs to the bacterial ribosomal protein bL17 family.</text>
</comment>
<keyword evidence="2 5" id="KW-0689">Ribosomal protein</keyword>
<gene>
    <name evidence="5" type="primary">rplQ_37</name>
    <name evidence="5" type="ORF">SDC9_123348</name>
</gene>
<dbReference type="PANTHER" id="PTHR14413:SF16">
    <property type="entry name" value="LARGE RIBOSOMAL SUBUNIT PROTEIN BL17M"/>
    <property type="match status" value="1"/>
</dbReference>
<evidence type="ECO:0000256" key="2">
    <source>
        <dbReference type="ARBA" id="ARBA00022980"/>
    </source>
</evidence>
<protein>
    <submittedName>
        <fullName evidence="5">50S ribosomal protein L17</fullName>
    </submittedName>
</protein>
<reference evidence="5" key="1">
    <citation type="submission" date="2019-08" db="EMBL/GenBank/DDBJ databases">
        <authorList>
            <person name="Kucharzyk K."/>
            <person name="Murdoch R.W."/>
            <person name="Higgins S."/>
            <person name="Loffler F."/>
        </authorList>
    </citation>
    <scope>NUCLEOTIDE SEQUENCE</scope>
</reference>
<dbReference type="EMBL" id="VSSQ01027223">
    <property type="protein sequence ID" value="MPM76350.1"/>
    <property type="molecule type" value="Genomic_DNA"/>
</dbReference>
<evidence type="ECO:0000313" key="5">
    <source>
        <dbReference type="EMBL" id="MPM76350.1"/>
    </source>
</evidence>
<proteinExistence type="inferred from homology"/>
<dbReference type="AlphaFoldDB" id="A0A645CHD3"/>
<dbReference type="GO" id="GO:0003735">
    <property type="term" value="F:structural constituent of ribosome"/>
    <property type="evidence" value="ECO:0007669"/>
    <property type="project" value="InterPro"/>
</dbReference>
<dbReference type="GO" id="GO:0022625">
    <property type="term" value="C:cytosolic large ribosomal subunit"/>
    <property type="evidence" value="ECO:0007669"/>
    <property type="project" value="TreeGrafter"/>
</dbReference>
<name>A0A645CHD3_9ZZZZ</name>